<organism evidence="3 4">
    <name type="scientific">Fopius arisanus</name>
    <dbReference type="NCBI Taxonomy" id="64838"/>
    <lineage>
        <taxon>Eukaryota</taxon>
        <taxon>Metazoa</taxon>
        <taxon>Ecdysozoa</taxon>
        <taxon>Arthropoda</taxon>
        <taxon>Hexapoda</taxon>
        <taxon>Insecta</taxon>
        <taxon>Pterygota</taxon>
        <taxon>Neoptera</taxon>
        <taxon>Endopterygota</taxon>
        <taxon>Hymenoptera</taxon>
        <taxon>Apocrita</taxon>
        <taxon>Ichneumonoidea</taxon>
        <taxon>Braconidae</taxon>
        <taxon>Opiinae</taxon>
        <taxon>Fopius</taxon>
    </lineage>
</organism>
<dbReference type="OrthoDB" id="7671494at2759"/>
<dbReference type="KEGG" id="fas:105266595"/>
<name>A0A9R1U107_9HYME</name>
<evidence type="ECO:0000313" key="3">
    <source>
        <dbReference type="Proteomes" id="UP000694866"/>
    </source>
</evidence>
<dbReference type="GeneID" id="105266595"/>
<feature type="compositionally biased region" description="Basic residues" evidence="1">
    <location>
        <begin position="155"/>
        <end position="173"/>
    </location>
</feature>
<proteinExistence type="predicted"/>
<sequence length="173" mass="19424">MQYVADVSEEVSQFVSKSGSCVWDTGELVLDILLEFVTRSIELGLSVLALGFQVLCIFRDLLIDALRTFANAIKGIVNVVGAIDIEDVEDFASACIVVILWIGAGKFMLGVIEKSKGKYSPMQLFTRMMDIYNEKLKEPPPCPRPSENTWIPRQHSSRKKSSHSRGRRNSKKR</sequence>
<keyword evidence="3" id="KW-1185">Reference proteome</keyword>
<accession>A0A9R1U107</accession>
<evidence type="ECO:0000256" key="2">
    <source>
        <dbReference type="SAM" id="Phobius"/>
    </source>
</evidence>
<keyword evidence="2" id="KW-0812">Transmembrane</keyword>
<gene>
    <name evidence="4" type="primary">LOC105266595</name>
</gene>
<feature type="transmembrane region" description="Helical" evidence="2">
    <location>
        <begin position="43"/>
        <end position="62"/>
    </location>
</feature>
<protein>
    <submittedName>
        <fullName evidence="4">Uncharacterized protein</fullName>
    </submittedName>
</protein>
<keyword evidence="2" id="KW-1133">Transmembrane helix</keyword>
<evidence type="ECO:0000313" key="4">
    <source>
        <dbReference type="RefSeq" id="XP_011303207.1"/>
    </source>
</evidence>
<dbReference type="RefSeq" id="XP_011303207.1">
    <property type="nucleotide sequence ID" value="XM_011304905.1"/>
</dbReference>
<reference evidence="4" key="1">
    <citation type="submission" date="2025-08" db="UniProtKB">
        <authorList>
            <consortium name="RefSeq"/>
        </authorList>
    </citation>
    <scope>IDENTIFICATION</scope>
    <source>
        <strain evidence="4">USDA-PBARC FA_bdor</strain>
        <tissue evidence="4">Whole organism</tissue>
    </source>
</reference>
<dbReference type="Proteomes" id="UP000694866">
    <property type="component" value="Unplaced"/>
</dbReference>
<keyword evidence="2" id="KW-0472">Membrane</keyword>
<evidence type="ECO:0000256" key="1">
    <source>
        <dbReference type="SAM" id="MobiDB-lite"/>
    </source>
</evidence>
<feature type="region of interest" description="Disordered" evidence="1">
    <location>
        <begin position="136"/>
        <end position="173"/>
    </location>
</feature>
<dbReference type="AlphaFoldDB" id="A0A9R1U107"/>
<feature type="transmembrane region" description="Helical" evidence="2">
    <location>
        <begin position="91"/>
        <end position="112"/>
    </location>
</feature>